<dbReference type="Proteomes" id="UP000322976">
    <property type="component" value="Unassembled WGS sequence"/>
</dbReference>
<name>A0A5D8QB58_9THEO</name>
<dbReference type="CDD" id="cd04496">
    <property type="entry name" value="SSB_OBF"/>
    <property type="match status" value="1"/>
</dbReference>
<proteinExistence type="predicted"/>
<protein>
    <submittedName>
        <fullName evidence="3">Single-stranded DNA-binding protein</fullName>
    </submittedName>
</protein>
<dbReference type="RefSeq" id="WP_149545515.1">
    <property type="nucleotide sequence ID" value="NZ_VTPS01000011.1"/>
</dbReference>
<dbReference type="Gene3D" id="2.40.50.140">
    <property type="entry name" value="Nucleic acid-binding proteins"/>
    <property type="match status" value="2"/>
</dbReference>
<reference evidence="3 4" key="1">
    <citation type="submission" date="2019-08" db="EMBL/GenBank/DDBJ databases">
        <title>Calorimonas adulescens gen. nov., sp. nov., an anaerobic thermophilic bacterium from Sakhalin hot spring.</title>
        <authorList>
            <person name="Khomyakova M.A."/>
            <person name="Merkel A.Y."/>
            <person name="Novikov A."/>
            <person name="Bonch-Osmolovskaya E.A."/>
            <person name="Slobodkin A.I."/>
        </authorList>
    </citation>
    <scope>NUCLEOTIDE SEQUENCE [LARGE SCALE GENOMIC DNA]</scope>
    <source>
        <strain evidence="3 4">A05MB</strain>
    </source>
</reference>
<organism evidence="3 4">
    <name type="scientific">Calorimonas adulescens</name>
    <dbReference type="NCBI Taxonomy" id="2606906"/>
    <lineage>
        <taxon>Bacteria</taxon>
        <taxon>Bacillati</taxon>
        <taxon>Bacillota</taxon>
        <taxon>Clostridia</taxon>
        <taxon>Thermoanaerobacterales</taxon>
        <taxon>Thermoanaerobacteraceae</taxon>
        <taxon>Calorimonas</taxon>
    </lineage>
</organism>
<dbReference type="InterPro" id="IPR000424">
    <property type="entry name" value="Primosome_PriB/ssb"/>
</dbReference>
<dbReference type="AlphaFoldDB" id="A0A5D8QB58"/>
<evidence type="ECO:0000313" key="4">
    <source>
        <dbReference type="Proteomes" id="UP000322976"/>
    </source>
</evidence>
<keyword evidence="1 2" id="KW-0238">DNA-binding</keyword>
<gene>
    <name evidence="3" type="ORF">FWJ32_08460</name>
</gene>
<dbReference type="SUPFAM" id="SSF50249">
    <property type="entry name" value="Nucleic acid-binding proteins"/>
    <property type="match status" value="1"/>
</dbReference>
<dbReference type="EMBL" id="VTPS01000011">
    <property type="protein sequence ID" value="TZE81751.1"/>
    <property type="molecule type" value="Genomic_DNA"/>
</dbReference>
<dbReference type="GO" id="GO:0003697">
    <property type="term" value="F:single-stranded DNA binding"/>
    <property type="evidence" value="ECO:0007669"/>
    <property type="project" value="InterPro"/>
</dbReference>
<evidence type="ECO:0000256" key="2">
    <source>
        <dbReference type="PROSITE-ProRule" id="PRU00252"/>
    </source>
</evidence>
<accession>A0A5D8QB58</accession>
<evidence type="ECO:0000256" key="1">
    <source>
        <dbReference type="ARBA" id="ARBA00023125"/>
    </source>
</evidence>
<dbReference type="NCBIfam" id="NF004476">
    <property type="entry name" value="PRK05813.1"/>
    <property type="match status" value="1"/>
</dbReference>
<comment type="caution">
    <text evidence="3">The sequence shown here is derived from an EMBL/GenBank/DDBJ whole genome shotgun (WGS) entry which is preliminary data.</text>
</comment>
<sequence>MLGSVVNTNVANISGSIASDFEFSHEIYGEQFYNFFIDVPRLSNTCDRLPVMVSERLLDGININIESRVAITGQIRSYNRVNSDGKGHLLLSIFCKDIKNSTEEDKIKNPNDIFLDGYLCKKPIYRTTPFGREICDILLAVNRMYNKSDYIPCIAWGRNARFCERLSVGTHVRIWGRFQSREYQKRLDDENVITRIAYEVSISKMEKLD</sequence>
<dbReference type="Pfam" id="PF00436">
    <property type="entry name" value="SSB"/>
    <property type="match status" value="1"/>
</dbReference>
<evidence type="ECO:0000313" key="3">
    <source>
        <dbReference type="EMBL" id="TZE81751.1"/>
    </source>
</evidence>
<dbReference type="InterPro" id="IPR012340">
    <property type="entry name" value="NA-bd_OB-fold"/>
</dbReference>
<dbReference type="PROSITE" id="PS50935">
    <property type="entry name" value="SSB"/>
    <property type="match status" value="1"/>
</dbReference>
<keyword evidence="4" id="KW-1185">Reference proteome</keyword>